<sequence>MSNNLQRLTALVGDNQSKTVATVTAVNADGTCKVQLNSGVAITVFGEGYAVSDKVYIEAGRVLAKAADLPYTEIEI</sequence>
<organism evidence="1 2">
    <name type="scientific">Catenovulum agarivorans DS-2</name>
    <dbReference type="NCBI Taxonomy" id="1328313"/>
    <lineage>
        <taxon>Bacteria</taxon>
        <taxon>Pseudomonadati</taxon>
        <taxon>Pseudomonadota</taxon>
        <taxon>Gammaproteobacteria</taxon>
        <taxon>Alteromonadales</taxon>
        <taxon>Alteromonadaceae</taxon>
        <taxon>Catenovulum</taxon>
    </lineage>
</organism>
<evidence type="ECO:0000313" key="2">
    <source>
        <dbReference type="Proteomes" id="UP000019276"/>
    </source>
</evidence>
<accession>W7QPQ3</accession>
<comment type="caution">
    <text evidence="1">The sequence shown here is derived from an EMBL/GenBank/DDBJ whole genome shotgun (WGS) entry which is preliminary data.</text>
</comment>
<dbReference type="AlphaFoldDB" id="W7QPQ3"/>
<dbReference type="eggNOG" id="ENOG5032HWN">
    <property type="taxonomic scope" value="Bacteria"/>
</dbReference>
<name>W7QPQ3_9ALTE</name>
<proteinExistence type="predicted"/>
<evidence type="ECO:0000313" key="1">
    <source>
        <dbReference type="EMBL" id="EWH09868.1"/>
    </source>
</evidence>
<dbReference type="Proteomes" id="UP000019276">
    <property type="component" value="Unassembled WGS sequence"/>
</dbReference>
<protein>
    <submittedName>
        <fullName evidence="1">Uncharacterized protein</fullName>
    </submittedName>
</protein>
<reference evidence="1 2" key="1">
    <citation type="journal article" date="2014" name="Genome Announc.">
        <title>Draft Genome Sequence of the Agar-Degrading Bacterium Catenovulum sp. Strain DS-2, Isolated from Intestines of Haliotis diversicolor.</title>
        <authorList>
            <person name="Shan D."/>
            <person name="Li X."/>
            <person name="Gu Z."/>
            <person name="Wei G."/>
            <person name="Gao Z."/>
            <person name="Shao Z."/>
        </authorList>
    </citation>
    <scope>NUCLEOTIDE SEQUENCE [LARGE SCALE GENOMIC DNA]</scope>
    <source>
        <strain evidence="1 2">DS-2</strain>
    </source>
</reference>
<dbReference type="STRING" id="1328313.DS2_10492"/>
<keyword evidence="2" id="KW-1185">Reference proteome</keyword>
<dbReference type="EMBL" id="ARZY01000018">
    <property type="protein sequence ID" value="EWH09868.1"/>
    <property type="molecule type" value="Genomic_DNA"/>
</dbReference>
<dbReference type="OrthoDB" id="6312247at2"/>
<dbReference type="RefSeq" id="WP_035014716.1">
    <property type="nucleotide sequence ID" value="NZ_ARZY01000018.1"/>
</dbReference>
<gene>
    <name evidence="1" type="ORF">DS2_10492</name>
</gene>